<dbReference type="Gene3D" id="3.40.50.1400">
    <property type="match status" value="2"/>
</dbReference>
<dbReference type="GO" id="GO:0046872">
    <property type="term" value="F:metal ion binding"/>
    <property type="evidence" value="ECO:0007669"/>
    <property type="project" value="UniProtKB-KW"/>
</dbReference>
<evidence type="ECO:0000256" key="9">
    <source>
        <dbReference type="HAMAP-Rule" id="MF_00323"/>
    </source>
</evidence>
<comment type="catalytic activity">
    <reaction evidence="8">
        <text>Fe-coproporphyrin III + 2 H(+) = coproporphyrin III + Fe(2+)</text>
        <dbReference type="Rhea" id="RHEA:49572"/>
        <dbReference type="ChEBI" id="CHEBI:15378"/>
        <dbReference type="ChEBI" id="CHEBI:29033"/>
        <dbReference type="ChEBI" id="CHEBI:68438"/>
        <dbReference type="ChEBI" id="CHEBI:131725"/>
        <dbReference type="EC" id="4.99.1.9"/>
    </reaction>
    <physiologicalReaction direction="right-to-left" evidence="8">
        <dbReference type="Rhea" id="RHEA:49574"/>
    </physiologicalReaction>
</comment>
<dbReference type="GO" id="GO:0006783">
    <property type="term" value="P:heme biosynthetic process"/>
    <property type="evidence" value="ECO:0007669"/>
    <property type="project" value="UniProtKB-UniRule"/>
</dbReference>
<feature type="region of interest" description="Disordered" evidence="11">
    <location>
        <begin position="1"/>
        <end position="22"/>
    </location>
</feature>
<dbReference type="Proteomes" id="UP000244755">
    <property type="component" value="Chromosome 1"/>
</dbReference>
<dbReference type="OrthoDB" id="9809741at2"/>
<accession>A0A2R4WMW8</accession>
<dbReference type="GO" id="GO:0005737">
    <property type="term" value="C:cytoplasm"/>
    <property type="evidence" value="ECO:0007669"/>
    <property type="project" value="UniProtKB-SubCell"/>
</dbReference>
<dbReference type="InterPro" id="IPR001015">
    <property type="entry name" value="Ferrochelatase"/>
</dbReference>
<evidence type="ECO:0000256" key="3">
    <source>
        <dbReference type="ARBA" id="ARBA00022723"/>
    </source>
</evidence>
<dbReference type="NCBIfam" id="TIGR00109">
    <property type="entry name" value="hemH"/>
    <property type="match status" value="1"/>
</dbReference>
<dbReference type="Pfam" id="PF00762">
    <property type="entry name" value="Ferrochelatase"/>
    <property type="match status" value="1"/>
</dbReference>
<gene>
    <name evidence="9" type="primary">hemH</name>
    <name evidence="12" type="ORF">DA075_19840</name>
</gene>
<dbReference type="InterPro" id="IPR033644">
    <property type="entry name" value="Ferrochelatase_C"/>
</dbReference>
<keyword evidence="13" id="KW-1185">Reference proteome</keyword>
<feature type="binding site" evidence="9">
    <location>
        <position position="324"/>
    </location>
    <ligand>
        <name>Fe(2+)</name>
        <dbReference type="ChEBI" id="CHEBI:29033"/>
    </ligand>
</feature>
<evidence type="ECO:0000256" key="6">
    <source>
        <dbReference type="ARBA" id="ARBA00023239"/>
    </source>
</evidence>
<dbReference type="InterPro" id="IPR033659">
    <property type="entry name" value="Ferrochelatase_N"/>
</dbReference>
<dbReference type="InterPro" id="IPR019772">
    <property type="entry name" value="Ferrochelatase_AS"/>
</dbReference>
<comment type="catalytic activity">
    <reaction evidence="9 10">
        <text>heme b + 2 H(+) = protoporphyrin IX + Fe(2+)</text>
        <dbReference type="Rhea" id="RHEA:22584"/>
        <dbReference type="ChEBI" id="CHEBI:15378"/>
        <dbReference type="ChEBI" id="CHEBI:29033"/>
        <dbReference type="ChEBI" id="CHEBI:57306"/>
        <dbReference type="ChEBI" id="CHEBI:60344"/>
        <dbReference type="EC" id="4.98.1.1"/>
    </reaction>
</comment>
<comment type="subcellular location">
    <subcellularLocation>
        <location evidence="9 10">Cytoplasm</location>
    </subcellularLocation>
</comment>
<evidence type="ECO:0000313" key="12">
    <source>
        <dbReference type="EMBL" id="AWB22878.1"/>
    </source>
</evidence>
<comment type="pathway">
    <text evidence="9 10">Porphyrin-containing compound metabolism; protoheme biosynthesis; protoheme from protoporphyrin-IX: step 1/1.</text>
</comment>
<keyword evidence="5 9" id="KW-0350">Heme biosynthesis</keyword>
<proteinExistence type="inferred from homology"/>
<dbReference type="GO" id="GO:0004325">
    <property type="term" value="F:ferrochelatase activity"/>
    <property type="evidence" value="ECO:0007669"/>
    <property type="project" value="UniProtKB-UniRule"/>
</dbReference>
<dbReference type="KEGG" id="mee:DA075_19840"/>
<name>A0A2R4WMW8_9HYPH</name>
<evidence type="ECO:0000256" key="1">
    <source>
        <dbReference type="ARBA" id="ARBA00007718"/>
    </source>
</evidence>
<keyword evidence="2 9" id="KW-0963">Cytoplasm</keyword>
<keyword evidence="4 9" id="KW-0408">Iron</keyword>
<evidence type="ECO:0000313" key="13">
    <source>
        <dbReference type="Proteomes" id="UP000244755"/>
    </source>
</evidence>
<dbReference type="PROSITE" id="PS00534">
    <property type="entry name" value="FERROCHELATASE"/>
    <property type="match status" value="1"/>
</dbReference>
<feature type="binding site" evidence="9">
    <location>
        <position position="243"/>
    </location>
    <ligand>
        <name>Fe(2+)</name>
        <dbReference type="ChEBI" id="CHEBI:29033"/>
    </ligand>
</feature>
<evidence type="ECO:0000256" key="4">
    <source>
        <dbReference type="ARBA" id="ARBA00023004"/>
    </source>
</evidence>
<dbReference type="FunFam" id="3.40.50.1400:FF:000002">
    <property type="entry name" value="Ferrochelatase"/>
    <property type="match status" value="1"/>
</dbReference>
<comment type="similarity">
    <text evidence="1 9 10">Belongs to the ferrochelatase family.</text>
</comment>
<keyword evidence="6 9" id="KW-0456">Lyase</keyword>
<dbReference type="RefSeq" id="WP_099954678.1">
    <property type="nucleotide sequence ID" value="NZ_CP028843.1"/>
</dbReference>
<keyword evidence="7 9" id="KW-0627">Porphyrin biosynthesis</keyword>
<dbReference type="EMBL" id="CP028843">
    <property type="protein sequence ID" value="AWB22878.1"/>
    <property type="molecule type" value="Genomic_DNA"/>
</dbReference>
<evidence type="ECO:0000256" key="10">
    <source>
        <dbReference type="RuleBase" id="RU000607"/>
    </source>
</evidence>
<keyword evidence="3 9" id="KW-0479">Metal-binding</keyword>
<organism evidence="12 13">
    <name type="scientific">Methylobacterium currus</name>
    <dbReference type="NCBI Taxonomy" id="2051553"/>
    <lineage>
        <taxon>Bacteria</taxon>
        <taxon>Pseudomonadati</taxon>
        <taxon>Pseudomonadota</taxon>
        <taxon>Alphaproteobacteria</taxon>
        <taxon>Hyphomicrobiales</taxon>
        <taxon>Methylobacteriaceae</taxon>
        <taxon>Methylobacterium</taxon>
    </lineage>
</organism>
<dbReference type="AlphaFoldDB" id="A0A2R4WMW8"/>
<evidence type="ECO:0000256" key="2">
    <source>
        <dbReference type="ARBA" id="ARBA00022490"/>
    </source>
</evidence>
<reference evidence="12 13" key="1">
    <citation type="submission" date="2018-04" db="EMBL/GenBank/DDBJ databases">
        <title>Methylobacterium sp. PR1016A genome.</title>
        <authorList>
            <person name="Park W."/>
        </authorList>
    </citation>
    <scope>NUCLEOTIDE SEQUENCE [LARGE SCALE GENOMIC DNA]</scope>
    <source>
        <strain evidence="12 13">PR1016A</strain>
    </source>
</reference>
<dbReference type="PANTHER" id="PTHR11108">
    <property type="entry name" value="FERROCHELATASE"/>
    <property type="match status" value="1"/>
</dbReference>
<evidence type="ECO:0000256" key="7">
    <source>
        <dbReference type="ARBA" id="ARBA00023244"/>
    </source>
</evidence>
<evidence type="ECO:0000256" key="5">
    <source>
        <dbReference type="ARBA" id="ARBA00023133"/>
    </source>
</evidence>
<sequence length="374" mass="41561">MNEVTPNAALARGATPVGQAGASAAGQAGAKSVGGAGTLPADHPAVRWGRIGVLLMNLGTPEGTSYWPMRRYLKEFLSDRRVIEVPRAIWWPLLNLVILTKRPGPKGRDYASVWNTERDEGPLKTITRGQAEKLQAAMGDKVVVDWAMRYGKPEVDQRIQALLEQGCDRILLVPLYPQYAAATSATACDQAFRALMKMRWQPTVRVSPPYHDDPVYIEAVASAIRRDLAALDFEPEVILTSFHGVPKSYLLKGDPYHCQCVKTGRLIREALGYSPERMRVTFQSRFGNEEWLKPYTDETVKELAAKGVKRLAIVAPGFTADCLETLEELDGENRHYFEEGGGEHFAYLPCLNDGPEGMRVIEHVVARELKGWLD</sequence>
<dbReference type="UniPathway" id="UPA00252">
    <property type="reaction ID" value="UER00325"/>
</dbReference>
<dbReference type="EC" id="4.98.1.1" evidence="9 10"/>
<dbReference type="SUPFAM" id="SSF53800">
    <property type="entry name" value="Chelatase"/>
    <property type="match status" value="1"/>
</dbReference>
<dbReference type="CDD" id="cd03411">
    <property type="entry name" value="Ferrochelatase_N"/>
    <property type="match status" value="1"/>
</dbReference>
<dbReference type="CDD" id="cd00419">
    <property type="entry name" value="Ferrochelatase_C"/>
    <property type="match status" value="1"/>
</dbReference>
<dbReference type="HAMAP" id="MF_00323">
    <property type="entry name" value="Ferrochelatase"/>
    <property type="match status" value="1"/>
</dbReference>
<protein>
    <recommendedName>
        <fullName evidence="9 10">Ferrochelatase</fullName>
        <ecNumber evidence="9 10">4.98.1.1</ecNumber>
    </recommendedName>
    <alternativeName>
        <fullName evidence="9">Heme synthase</fullName>
    </alternativeName>
    <alternativeName>
        <fullName evidence="9">Protoheme ferro-lyase</fullName>
    </alternativeName>
</protein>
<comment type="function">
    <text evidence="9 10">Catalyzes the ferrous insertion into protoporphyrin IX.</text>
</comment>
<evidence type="ECO:0000256" key="8">
    <source>
        <dbReference type="ARBA" id="ARBA00024536"/>
    </source>
</evidence>
<evidence type="ECO:0000256" key="11">
    <source>
        <dbReference type="SAM" id="MobiDB-lite"/>
    </source>
</evidence>
<dbReference type="PANTHER" id="PTHR11108:SF1">
    <property type="entry name" value="FERROCHELATASE, MITOCHONDRIAL"/>
    <property type="match status" value="1"/>
</dbReference>